<dbReference type="InterPro" id="IPR001764">
    <property type="entry name" value="Glyco_hydro_3_N"/>
</dbReference>
<feature type="signal peptide" evidence="8">
    <location>
        <begin position="1"/>
        <end position="25"/>
    </location>
</feature>
<dbReference type="InterPro" id="IPR051915">
    <property type="entry name" value="Cellulose_Degrad_GH3"/>
</dbReference>
<dbReference type="Pfam" id="PF01915">
    <property type="entry name" value="Glyco_hydro_3_C"/>
    <property type="match status" value="1"/>
</dbReference>
<evidence type="ECO:0000259" key="9">
    <source>
        <dbReference type="Pfam" id="PF00933"/>
    </source>
</evidence>
<dbReference type="SUPFAM" id="SSF52279">
    <property type="entry name" value="Beta-D-glucan exohydrolase, C-terminal domain"/>
    <property type="match status" value="1"/>
</dbReference>
<evidence type="ECO:0000256" key="5">
    <source>
        <dbReference type="ARBA" id="ARBA00022801"/>
    </source>
</evidence>
<keyword evidence="12" id="KW-1185">Reference proteome</keyword>
<comment type="caution">
    <text evidence="11">The sequence shown here is derived from an EMBL/GenBank/DDBJ whole genome shotgun (WGS) entry which is preliminary data.</text>
</comment>
<evidence type="ECO:0000256" key="8">
    <source>
        <dbReference type="SAM" id="SignalP"/>
    </source>
</evidence>
<dbReference type="EC" id="3.2.1.21" evidence="3"/>
<name>A0A852U1R7_9ACTN</name>
<dbReference type="AlphaFoldDB" id="A0A852U1R7"/>
<evidence type="ECO:0000256" key="7">
    <source>
        <dbReference type="SAM" id="MobiDB-lite"/>
    </source>
</evidence>
<keyword evidence="6 11" id="KW-0326">Glycosidase</keyword>
<gene>
    <name evidence="11" type="ORF">HDA32_003050</name>
</gene>
<comment type="catalytic activity">
    <reaction evidence="1">
        <text>Hydrolysis of terminal, non-reducing beta-D-glucosyl residues with release of beta-D-glucose.</text>
        <dbReference type="EC" id="3.2.1.21"/>
    </reaction>
</comment>
<dbReference type="Proteomes" id="UP000589036">
    <property type="component" value="Unassembled WGS sequence"/>
</dbReference>
<dbReference type="GO" id="GO:0008422">
    <property type="term" value="F:beta-glucosidase activity"/>
    <property type="evidence" value="ECO:0007669"/>
    <property type="project" value="UniProtKB-EC"/>
</dbReference>
<dbReference type="InterPro" id="IPR036962">
    <property type="entry name" value="Glyco_hydro_3_N_sf"/>
</dbReference>
<dbReference type="InterPro" id="IPR036881">
    <property type="entry name" value="Glyco_hydro_3_C_sf"/>
</dbReference>
<evidence type="ECO:0000259" key="10">
    <source>
        <dbReference type="Pfam" id="PF01915"/>
    </source>
</evidence>
<dbReference type="PANTHER" id="PTHR30620">
    <property type="entry name" value="PERIPLASMIC BETA-GLUCOSIDASE-RELATED"/>
    <property type="match status" value="1"/>
</dbReference>
<organism evidence="11 12">
    <name type="scientific">Spinactinospora alkalitolerans</name>
    <dbReference type="NCBI Taxonomy" id="687207"/>
    <lineage>
        <taxon>Bacteria</taxon>
        <taxon>Bacillati</taxon>
        <taxon>Actinomycetota</taxon>
        <taxon>Actinomycetes</taxon>
        <taxon>Streptosporangiales</taxon>
        <taxon>Nocardiopsidaceae</taxon>
        <taxon>Spinactinospora</taxon>
    </lineage>
</organism>
<comment type="similarity">
    <text evidence="2">Belongs to the glycosyl hydrolase 3 family.</text>
</comment>
<feature type="region of interest" description="Disordered" evidence="7">
    <location>
        <begin position="29"/>
        <end position="51"/>
    </location>
</feature>
<dbReference type="Pfam" id="PF00933">
    <property type="entry name" value="Glyco_hydro_3"/>
    <property type="match status" value="1"/>
</dbReference>
<dbReference type="InterPro" id="IPR002772">
    <property type="entry name" value="Glyco_hydro_3_C"/>
</dbReference>
<evidence type="ECO:0000256" key="2">
    <source>
        <dbReference type="ARBA" id="ARBA00005336"/>
    </source>
</evidence>
<evidence type="ECO:0000313" key="11">
    <source>
        <dbReference type="EMBL" id="NYE47930.1"/>
    </source>
</evidence>
<sequence length="683" mass="74489">MRRRGVVLLAAAAPLSVLLTGPAAAAPDFSNAGGNQPPAHSHAPHKAPEVESRVKGIIKDKGREFRDLNDNGRLDPYEDWRLPTEERAADLVSRMTLEEKAGMMLISSLDDERSRGGLQEDDLRYFIIRDNPEAGELAIRNNDFQELAEASRLGIPVVMTSNPRNHVNPDQEFGISEATGQFSVWPGELGLAATRDPALVKEFAEIAAEEWRASGIQKGYMYMADVATDPRWTRTDGTFGEDPDLAADMITSIVEGFQGEELGAGSVSLTTKHFTGGGARLDGTDPHHEWGQDQVFPTEGSMDDYHMAPFEAAIEAGTTSIMPYYAKPVNEGSAVQLPEELWYTEDQQFEEVAFAYNESILRGLLREEMGFTGYINSDTGIIGSRPWGVEDLTEPERYAKAIEAGTNLFSGGSDPAPLIEAVEAGLVEESDLDESITFLISEMIDLGLFENPYVDPELAQEIADDPESQALADEANRRSIVLMRNDQNALPITDDAVDDVRLYVEVFKEEDAAQASADLAESIAEYDPSVTLVDDPEEATHSYLWVQPSLSWGEDDTEGDPPSVELSKDSDTGIDAERILALQDQVDTTILGINMTNPWLIGEIEPGADAVLATFNVTPEAVVDVVRGEHNPTGRLPLTVPVDQEAVDSNAIDVPGYAEGPGYAYVNGIGDTYEYGFGLSYRD</sequence>
<protein>
    <recommendedName>
        <fullName evidence="3">beta-glucosidase</fullName>
        <ecNumber evidence="3">3.2.1.21</ecNumber>
    </recommendedName>
</protein>
<dbReference type="PRINTS" id="PR00133">
    <property type="entry name" value="GLHYDRLASE3"/>
</dbReference>
<keyword evidence="4 8" id="KW-0732">Signal</keyword>
<evidence type="ECO:0000256" key="4">
    <source>
        <dbReference type="ARBA" id="ARBA00022729"/>
    </source>
</evidence>
<dbReference type="GO" id="GO:0009251">
    <property type="term" value="P:glucan catabolic process"/>
    <property type="evidence" value="ECO:0007669"/>
    <property type="project" value="TreeGrafter"/>
</dbReference>
<proteinExistence type="inferred from homology"/>
<accession>A0A852U1R7</accession>
<keyword evidence="5 11" id="KW-0378">Hydrolase</keyword>
<evidence type="ECO:0000256" key="1">
    <source>
        <dbReference type="ARBA" id="ARBA00000448"/>
    </source>
</evidence>
<evidence type="ECO:0000256" key="6">
    <source>
        <dbReference type="ARBA" id="ARBA00023295"/>
    </source>
</evidence>
<feature type="chain" id="PRO_5032397283" description="beta-glucosidase" evidence="8">
    <location>
        <begin position="26"/>
        <end position="683"/>
    </location>
</feature>
<feature type="domain" description="Glycoside hydrolase family 3 N-terminal" evidence="9">
    <location>
        <begin position="141"/>
        <end position="437"/>
    </location>
</feature>
<dbReference type="InterPro" id="IPR017853">
    <property type="entry name" value="GH"/>
</dbReference>
<evidence type="ECO:0000313" key="12">
    <source>
        <dbReference type="Proteomes" id="UP000589036"/>
    </source>
</evidence>
<dbReference type="EMBL" id="JACCCC010000001">
    <property type="protein sequence ID" value="NYE47930.1"/>
    <property type="molecule type" value="Genomic_DNA"/>
</dbReference>
<dbReference type="Gene3D" id="3.20.20.300">
    <property type="entry name" value="Glycoside hydrolase, family 3, N-terminal domain"/>
    <property type="match status" value="1"/>
</dbReference>
<dbReference type="RefSeq" id="WP_218882471.1">
    <property type="nucleotide sequence ID" value="NZ_BAAAYY010000003.1"/>
</dbReference>
<evidence type="ECO:0000256" key="3">
    <source>
        <dbReference type="ARBA" id="ARBA00012744"/>
    </source>
</evidence>
<dbReference type="Gene3D" id="3.40.50.1700">
    <property type="entry name" value="Glycoside hydrolase family 3 C-terminal domain"/>
    <property type="match status" value="1"/>
</dbReference>
<dbReference type="PANTHER" id="PTHR30620:SF16">
    <property type="entry name" value="LYSOSOMAL BETA GLUCOSIDASE"/>
    <property type="match status" value="1"/>
</dbReference>
<dbReference type="SUPFAM" id="SSF51445">
    <property type="entry name" value="(Trans)glycosidases"/>
    <property type="match status" value="1"/>
</dbReference>
<feature type="domain" description="Glycoside hydrolase family 3 C-terminal" evidence="10">
    <location>
        <begin position="556"/>
        <end position="681"/>
    </location>
</feature>
<reference evidence="11 12" key="1">
    <citation type="submission" date="2020-07" db="EMBL/GenBank/DDBJ databases">
        <title>Sequencing the genomes of 1000 actinobacteria strains.</title>
        <authorList>
            <person name="Klenk H.-P."/>
        </authorList>
    </citation>
    <scope>NUCLEOTIDE SEQUENCE [LARGE SCALE GENOMIC DNA]</scope>
    <source>
        <strain evidence="11 12">CXB654</strain>
    </source>
</reference>